<evidence type="ECO:0000256" key="3">
    <source>
        <dbReference type="ARBA" id="ARBA00003976"/>
    </source>
</evidence>
<sequence>MDSEDDLCYVSEEEEVTNMNGEDYDDYDDYGYEEDEGSDDYDAEDDELVDTTWNCTVWSEDDIRRRQEEDITEIRNGIPVSRVSATILLYHYKWNVTKVLDDWFANEENVRMTVGLLEKPVVGYPEAMKLICAICFDKFRRRNMYTASCGHPFCSSCWKGYISTSINDGPGCLTLRCPDPSCRAAVDQDLVNNMLASDKEKEKYCQYLLRSYVESSKKIKWCPAPGCDFAIEVGSGSYDVSCKCTHNFCWNCNEEAHRPVQCGTVAQWILKNSAESENTNWILSNSKPCPKCNRPIEKNSGCMHMTCTPPCKFEFCWLCLGSWSDHGSETGGYYACNRYTKAKNEGMFDATEQKIKMAKRSLEKYTHYYERWSGNESSRKKAIAYLQQMQDVHLKNLSDKHCQTVSQLEFIVEAWLQIIECRRVLKWTYAAGYYLPDRNKCAKTKKQFFEFVQGQAESALERLHHCAEEDMKLYLDAEGPREDFNDFRTNLVSLTKNTRTFFENLVRALENDLAQVDSLGPRRSMIGGSLLPTNETEKRPSGEATAHAEDKEGAEEIFGTSCLAVVLSQS</sequence>
<dbReference type="InterPro" id="IPR013083">
    <property type="entry name" value="Znf_RING/FYVE/PHD"/>
</dbReference>
<dbReference type="EMBL" id="JABWDY010005894">
    <property type="protein sequence ID" value="KAF5204083.1"/>
    <property type="molecule type" value="Genomic_DNA"/>
</dbReference>
<dbReference type="InterPro" id="IPR044066">
    <property type="entry name" value="TRIAD_supradom"/>
</dbReference>
<evidence type="ECO:0000256" key="10">
    <source>
        <dbReference type="ARBA" id="ARBA00022771"/>
    </source>
</evidence>
<feature type="domain" description="RING-type" evidence="16">
    <location>
        <begin position="128"/>
        <end position="340"/>
    </location>
</feature>
<comment type="function">
    <text evidence="3">Might act as an E3 ubiquitin-protein ligase, or as part of E3 complex, which accepts ubiquitin from specific E2 ubiquitin-conjugating enzymes and then transfers it to substrates.</text>
</comment>
<dbReference type="PROSITE" id="PS50089">
    <property type="entry name" value="ZF_RING_2"/>
    <property type="match status" value="1"/>
</dbReference>
<dbReference type="InterPro" id="IPR048962">
    <property type="entry name" value="ARIH1-like_UBL"/>
</dbReference>
<evidence type="ECO:0000256" key="5">
    <source>
        <dbReference type="ARBA" id="ARBA00005884"/>
    </source>
</evidence>
<comment type="cofactor">
    <cofactor evidence="2">
        <name>Zn(2+)</name>
        <dbReference type="ChEBI" id="CHEBI:29105"/>
    </cofactor>
</comment>
<dbReference type="SMART" id="SM00647">
    <property type="entry name" value="IBR"/>
    <property type="match status" value="2"/>
</dbReference>
<keyword evidence="18" id="KW-1185">Reference proteome</keyword>
<evidence type="ECO:0000259" key="15">
    <source>
        <dbReference type="PROSITE" id="PS50089"/>
    </source>
</evidence>
<dbReference type="GO" id="GO:0061630">
    <property type="term" value="F:ubiquitin protein ligase activity"/>
    <property type="evidence" value="ECO:0007669"/>
    <property type="project" value="UniProtKB-EC"/>
</dbReference>
<comment type="pathway">
    <text evidence="4">Protein modification; protein ubiquitination.</text>
</comment>
<dbReference type="PROSITE" id="PS51873">
    <property type="entry name" value="TRIAD"/>
    <property type="match status" value="1"/>
</dbReference>
<evidence type="ECO:0000256" key="4">
    <source>
        <dbReference type="ARBA" id="ARBA00004906"/>
    </source>
</evidence>
<proteinExistence type="inferred from homology"/>
<keyword evidence="9" id="KW-0677">Repeat</keyword>
<evidence type="ECO:0000256" key="11">
    <source>
        <dbReference type="ARBA" id="ARBA00022786"/>
    </source>
</evidence>
<feature type="domain" description="RING-type" evidence="15">
    <location>
        <begin position="132"/>
        <end position="178"/>
    </location>
</feature>
<keyword evidence="12" id="KW-0862">Zinc</keyword>
<dbReference type="Proteomes" id="UP000554482">
    <property type="component" value="Unassembled WGS sequence"/>
</dbReference>
<comment type="catalytic activity">
    <reaction evidence="1">
        <text>[E2 ubiquitin-conjugating enzyme]-S-ubiquitinyl-L-cysteine + [acceptor protein]-L-lysine = [E2 ubiquitin-conjugating enzyme]-L-cysteine + [acceptor protein]-N(6)-ubiquitinyl-L-lysine.</text>
        <dbReference type="EC" id="2.3.2.31"/>
    </reaction>
</comment>
<keyword evidence="11" id="KW-0833">Ubl conjugation pathway</keyword>
<dbReference type="InterPro" id="IPR001841">
    <property type="entry name" value="Znf_RING"/>
</dbReference>
<evidence type="ECO:0000256" key="8">
    <source>
        <dbReference type="ARBA" id="ARBA00022723"/>
    </source>
</evidence>
<dbReference type="OrthoDB" id="10009520at2759"/>
<evidence type="ECO:0000256" key="12">
    <source>
        <dbReference type="ARBA" id="ARBA00022833"/>
    </source>
</evidence>
<evidence type="ECO:0000256" key="6">
    <source>
        <dbReference type="ARBA" id="ARBA00012251"/>
    </source>
</evidence>
<evidence type="ECO:0000256" key="7">
    <source>
        <dbReference type="ARBA" id="ARBA00022679"/>
    </source>
</evidence>
<accession>A0A7J6X3W1</accession>
<dbReference type="Gene3D" id="3.30.40.10">
    <property type="entry name" value="Zinc/RING finger domain, C3HC4 (zinc finger)"/>
    <property type="match status" value="1"/>
</dbReference>
<gene>
    <name evidence="17" type="ORF">FRX31_006329</name>
</gene>
<comment type="caution">
    <text evidence="17">The sequence shown here is derived from an EMBL/GenBank/DDBJ whole genome shotgun (WGS) entry which is preliminary data.</text>
</comment>
<dbReference type="InterPro" id="IPR045840">
    <property type="entry name" value="Ariadne"/>
</dbReference>
<dbReference type="Pfam" id="PF22191">
    <property type="entry name" value="IBR_1"/>
    <property type="match status" value="1"/>
</dbReference>
<protein>
    <recommendedName>
        <fullName evidence="6">RBR-type E3 ubiquitin transferase</fullName>
        <ecNumber evidence="6">2.3.2.31</ecNumber>
    </recommendedName>
</protein>
<dbReference type="Pfam" id="PF01485">
    <property type="entry name" value="IBR"/>
    <property type="match status" value="1"/>
</dbReference>
<name>A0A7J6X3W1_THATH</name>
<evidence type="ECO:0000256" key="1">
    <source>
        <dbReference type="ARBA" id="ARBA00001798"/>
    </source>
</evidence>
<dbReference type="GO" id="GO:0016567">
    <property type="term" value="P:protein ubiquitination"/>
    <property type="evidence" value="ECO:0007669"/>
    <property type="project" value="InterPro"/>
</dbReference>
<dbReference type="AlphaFoldDB" id="A0A7J6X3W1"/>
<evidence type="ECO:0000259" key="16">
    <source>
        <dbReference type="PROSITE" id="PS51873"/>
    </source>
</evidence>
<feature type="region of interest" description="Disordered" evidence="14">
    <location>
        <begin position="1"/>
        <end position="42"/>
    </location>
</feature>
<dbReference type="InterPro" id="IPR031127">
    <property type="entry name" value="E3_UB_ligase_RBR"/>
</dbReference>
<dbReference type="SUPFAM" id="SSF57850">
    <property type="entry name" value="RING/U-box"/>
    <property type="match status" value="3"/>
</dbReference>
<dbReference type="Gene3D" id="1.20.120.1750">
    <property type="match status" value="1"/>
</dbReference>
<feature type="region of interest" description="Disordered" evidence="14">
    <location>
        <begin position="524"/>
        <end position="553"/>
    </location>
</feature>
<evidence type="ECO:0000256" key="13">
    <source>
        <dbReference type="PROSITE-ProRule" id="PRU00175"/>
    </source>
</evidence>
<evidence type="ECO:0000313" key="18">
    <source>
        <dbReference type="Proteomes" id="UP000554482"/>
    </source>
</evidence>
<feature type="compositionally biased region" description="Basic and acidic residues" evidence="14">
    <location>
        <begin position="535"/>
        <end position="551"/>
    </location>
</feature>
<organism evidence="17 18">
    <name type="scientific">Thalictrum thalictroides</name>
    <name type="common">Rue-anemone</name>
    <name type="synonym">Anemone thalictroides</name>
    <dbReference type="NCBI Taxonomy" id="46969"/>
    <lineage>
        <taxon>Eukaryota</taxon>
        <taxon>Viridiplantae</taxon>
        <taxon>Streptophyta</taxon>
        <taxon>Embryophyta</taxon>
        <taxon>Tracheophyta</taxon>
        <taxon>Spermatophyta</taxon>
        <taxon>Magnoliopsida</taxon>
        <taxon>Ranunculales</taxon>
        <taxon>Ranunculaceae</taxon>
        <taxon>Thalictroideae</taxon>
        <taxon>Thalictrum</taxon>
    </lineage>
</organism>
<dbReference type="CDD" id="cd20346">
    <property type="entry name" value="BRcat_RBR_ANKIB1"/>
    <property type="match status" value="1"/>
</dbReference>
<dbReference type="Pfam" id="PF21235">
    <property type="entry name" value="UBA_ARI1"/>
    <property type="match status" value="1"/>
</dbReference>
<dbReference type="Pfam" id="PF19422">
    <property type="entry name" value="Ariadne"/>
    <property type="match status" value="1"/>
</dbReference>
<keyword evidence="7" id="KW-0808">Transferase</keyword>
<comment type="similarity">
    <text evidence="5">Belongs to the RBR family. Ariadne subfamily.</text>
</comment>
<dbReference type="CDD" id="cd22583">
    <property type="entry name" value="Rcat_RBR_ARI7-like"/>
    <property type="match status" value="1"/>
</dbReference>
<dbReference type="InterPro" id="IPR002867">
    <property type="entry name" value="IBR_dom"/>
</dbReference>
<dbReference type="Pfam" id="PF13923">
    <property type="entry name" value="zf-C3HC4_2"/>
    <property type="match status" value="1"/>
</dbReference>
<dbReference type="EC" id="2.3.2.31" evidence="6"/>
<keyword evidence="8" id="KW-0479">Metal-binding</keyword>
<dbReference type="FunFam" id="1.20.120.1750:FF:000005">
    <property type="entry name" value="RBR-type E3 ubiquitin transferase"/>
    <property type="match status" value="1"/>
</dbReference>
<dbReference type="GO" id="GO:0008270">
    <property type="term" value="F:zinc ion binding"/>
    <property type="evidence" value="ECO:0007669"/>
    <property type="project" value="UniProtKB-KW"/>
</dbReference>
<evidence type="ECO:0000313" key="17">
    <source>
        <dbReference type="EMBL" id="KAF5204083.1"/>
    </source>
</evidence>
<dbReference type="FunFam" id="3.30.40.10:FF:000019">
    <property type="entry name" value="RBR-type E3 ubiquitin transferase"/>
    <property type="match status" value="1"/>
</dbReference>
<evidence type="ECO:0000256" key="9">
    <source>
        <dbReference type="ARBA" id="ARBA00022737"/>
    </source>
</evidence>
<dbReference type="PANTHER" id="PTHR11685">
    <property type="entry name" value="RBR FAMILY RING FINGER AND IBR DOMAIN-CONTAINING"/>
    <property type="match status" value="1"/>
</dbReference>
<reference evidence="17 18" key="1">
    <citation type="submission" date="2020-06" db="EMBL/GenBank/DDBJ databases">
        <title>Transcriptomic and genomic resources for Thalictrum thalictroides and T. hernandezii: Facilitating candidate gene discovery in an emerging model plant lineage.</title>
        <authorList>
            <person name="Arias T."/>
            <person name="Riano-Pachon D.M."/>
            <person name="Di Stilio V.S."/>
        </authorList>
    </citation>
    <scope>NUCLEOTIDE SEQUENCE [LARGE SCALE GENOMIC DNA]</scope>
    <source>
        <strain evidence="18">cv. WT478/WT964</strain>
        <tissue evidence="17">Leaves</tissue>
    </source>
</reference>
<keyword evidence="10 13" id="KW-0863">Zinc-finger</keyword>
<evidence type="ECO:0000256" key="14">
    <source>
        <dbReference type="SAM" id="MobiDB-lite"/>
    </source>
</evidence>
<evidence type="ECO:0000256" key="2">
    <source>
        <dbReference type="ARBA" id="ARBA00001947"/>
    </source>
</evidence>